<evidence type="ECO:0000256" key="1">
    <source>
        <dbReference type="SAM" id="Phobius"/>
    </source>
</evidence>
<keyword evidence="1" id="KW-0812">Transmembrane</keyword>
<proteinExistence type="predicted"/>
<evidence type="ECO:0000313" key="2">
    <source>
        <dbReference type="EMBL" id="QHT28562.1"/>
    </source>
</evidence>
<dbReference type="EMBL" id="MN738863">
    <property type="protein sequence ID" value="QHT28562.1"/>
    <property type="molecule type" value="Genomic_DNA"/>
</dbReference>
<keyword evidence="1" id="KW-1133">Transmembrane helix</keyword>
<dbReference type="AlphaFoldDB" id="A0A6C0EIF7"/>
<reference evidence="2" key="1">
    <citation type="journal article" date="2020" name="Nature">
        <title>Giant virus diversity and host interactions through global metagenomics.</title>
        <authorList>
            <person name="Schulz F."/>
            <person name="Roux S."/>
            <person name="Paez-Espino D."/>
            <person name="Jungbluth S."/>
            <person name="Walsh D.A."/>
            <person name="Denef V.J."/>
            <person name="McMahon K.D."/>
            <person name="Konstantinidis K.T."/>
            <person name="Eloe-Fadrosh E.A."/>
            <person name="Kyrpides N.C."/>
            <person name="Woyke T."/>
        </authorList>
    </citation>
    <scope>NUCLEOTIDE SEQUENCE</scope>
    <source>
        <strain evidence="2">GVMAG-M-3300001351-8</strain>
    </source>
</reference>
<organism evidence="2">
    <name type="scientific">viral metagenome</name>
    <dbReference type="NCBI Taxonomy" id="1070528"/>
    <lineage>
        <taxon>unclassified sequences</taxon>
        <taxon>metagenomes</taxon>
        <taxon>organismal metagenomes</taxon>
    </lineage>
</organism>
<name>A0A6C0EIF7_9ZZZZ</name>
<accession>A0A6C0EIF7</accession>
<keyword evidence="1" id="KW-0472">Membrane</keyword>
<feature type="transmembrane region" description="Helical" evidence="1">
    <location>
        <begin position="7"/>
        <end position="27"/>
    </location>
</feature>
<protein>
    <submittedName>
        <fullName evidence="2">Uncharacterized protein</fullName>
    </submittedName>
</protein>
<sequence>MFLINRIYPLYFFISLFIGLLLTYSTAPTPDIVITYPTPETADKLIYKDKANNCFKFISEQVNCPSDISKIKKIPIINK</sequence>